<sequence>MIEPIIALFILPKWSLDKLRAHVPTKIDEIKMGKAELILEKGKSLEKLNLNMHLGSHYALLLRSIELEKNFMENWLNLLDLINKQYNKCLIAQTGRPGEKEDKDQQ</sequence>
<proteinExistence type="predicted"/>
<organism evidence="1 2">
    <name type="scientific">Streblomastix strix</name>
    <dbReference type="NCBI Taxonomy" id="222440"/>
    <lineage>
        <taxon>Eukaryota</taxon>
        <taxon>Metamonada</taxon>
        <taxon>Preaxostyla</taxon>
        <taxon>Oxymonadida</taxon>
        <taxon>Streblomastigidae</taxon>
        <taxon>Streblomastix</taxon>
    </lineage>
</organism>
<gene>
    <name evidence="1" type="ORF">EZS28_024089</name>
</gene>
<dbReference type="AlphaFoldDB" id="A0A5J4VD39"/>
<dbReference type="Proteomes" id="UP000324800">
    <property type="component" value="Unassembled WGS sequence"/>
</dbReference>
<protein>
    <submittedName>
        <fullName evidence="1">Uncharacterized protein</fullName>
    </submittedName>
</protein>
<dbReference type="EMBL" id="SNRW01007936">
    <property type="protein sequence ID" value="KAA6380385.1"/>
    <property type="molecule type" value="Genomic_DNA"/>
</dbReference>
<accession>A0A5J4VD39</accession>
<reference evidence="1 2" key="1">
    <citation type="submission" date="2019-03" db="EMBL/GenBank/DDBJ databases">
        <title>Single cell metagenomics reveals metabolic interactions within the superorganism composed of flagellate Streblomastix strix and complex community of Bacteroidetes bacteria on its surface.</title>
        <authorList>
            <person name="Treitli S.C."/>
            <person name="Kolisko M."/>
            <person name="Husnik F."/>
            <person name="Keeling P."/>
            <person name="Hampl V."/>
        </authorList>
    </citation>
    <scope>NUCLEOTIDE SEQUENCE [LARGE SCALE GENOMIC DNA]</scope>
    <source>
        <strain evidence="1">ST1C</strain>
    </source>
</reference>
<name>A0A5J4VD39_9EUKA</name>
<comment type="caution">
    <text evidence="1">The sequence shown here is derived from an EMBL/GenBank/DDBJ whole genome shotgun (WGS) entry which is preliminary data.</text>
</comment>
<evidence type="ECO:0000313" key="2">
    <source>
        <dbReference type="Proteomes" id="UP000324800"/>
    </source>
</evidence>
<evidence type="ECO:0000313" key="1">
    <source>
        <dbReference type="EMBL" id="KAA6380385.1"/>
    </source>
</evidence>